<protein>
    <recommendedName>
        <fullName evidence="9">Tetraspanin</fullName>
    </recommendedName>
</protein>
<dbReference type="GO" id="GO:0005886">
    <property type="term" value="C:plasma membrane"/>
    <property type="evidence" value="ECO:0007669"/>
    <property type="project" value="TreeGrafter"/>
</dbReference>
<keyword evidence="3 6" id="KW-1133">Transmembrane helix</keyword>
<keyword evidence="2 6" id="KW-0812">Transmembrane</keyword>
<feature type="region of interest" description="Disordered" evidence="5">
    <location>
        <begin position="63"/>
        <end position="87"/>
    </location>
</feature>
<evidence type="ECO:0000256" key="5">
    <source>
        <dbReference type="SAM" id="MobiDB-lite"/>
    </source>
</evidence>
<evidence type="ECO:0000256" key="2">
    <source>
        <dbReference type="ARBA" id="ARBA00022692"/>
    </source>
</evidence>
<feature type="transmembrane region" description="Helical" evidence="6">
    <location>
        <begin position="171"/>
        <end position="194"/>
    </location>
</feature>
<evidence type="ECO:0000256" key="4">
    <source>
        <dbReference type="ARBA" id="ARBA00023136"/>
    </source>
</evidence>
<keyword evidence="8" id="KW-1185">Reference proteome</keyword>
<dbReference type="FunFam" id="1.10.1450.10:FF:000028">
    <property type="entry name" value="Tetraspanin"/>
    <property type="match status" value="1"/>
</dbReference>
<organism evidence="7 8">
    <name type="scientific">Hermetia illucens</name>
    <name type="common">Black soldier fly</name>
    <dbReference type="NCBI Taxonomy" id="343691"/>
    <lineage>
        <taxon>Eukaryota</taxon>
        <taxon>Metazoa</taxon>
        <taxon>Ecdysozoa</taxon>
        <taxon>Arthropoda</taxon>
        <taxon>Hexapoda</taxon>
        <taxon>Insecta</taxon>
        <taxon>Pterygota</taxon>
        <taxon>Neoptera</taxon>
        <taxon>Endopterygota</taxon>
        <taxon>Diptera</taxon>
        <taxon>Brachycera</taxon>
        <taxon>Stratiomyomorpha</taxon>
        <taxon>Stratiomyidae</taxon>
        <taxon>Hermetiinae</taxon>
        <taxon>Hermetia</taxon>
    </lineage>
</organism>
<dbReference type="SUPFAM" id="SSF48652">
    <property type="entry name" value="Tetraspanin"/>
    <property type="match status" value="1"/>
</dbReference>
<comment type="subcellular location">
    <subcellularLocation>
        <location evidence="1">Membrane</location>
        <topology evidence="1">Multi-pass membrane protein</topology>
    </subcellularLocation>
</comment>
<feature type="transmembrane region" description="Helical" evidence="6">
    <location>
        <begin position="318"/>
        <end position="344"/>
    </location>
</feature>
<feature type="transmembrane region" description="Helical" evidence="6">
    <location>
        <begin position="143"/>
        <end position="164"/>
    </location>
</feature>
<feature type="compositionally biased region" description="Polar residues" evidence="5">
    <location>
        <begin position="65"/>
        <end position="87"/>
    </location>
</feature>
<evidence type="ECO:0000313" key="7">
    <source>
        <dbReference type="EMBL" id="CAD7091208.1"/>
    </source>
</evidence>
<dbReference type="PRINTS" id="PR00259">
    <property type="entry name" value="TMFOUR"/>
</dbReference>
<feature type="transmembrane region" description="Helical" evidence="6">
    <location>
        <begin position="100"/>
        <end position="123"/>
    </location>
</feature>
<dbReference type="InParanoid" id="A0A7R8V1V9"/>
<dbReference type="EMBL" id="LR899013">
    <property type="protein sequence ID" value="CAD7091208.1"/>
    <property type="molecule type" value="Genomic_DNA"/>
</dbReference>
<evidence type="ECO:0000313" key="8">
    <source>
        <dbReference type="Proteomes" id="UP000594454"/>
    </source>
</evidence>
<accession>A0A7R8V1V9</accession>
<evidence type="ECO:0000256" key="3">
    <source>
        <dbReference type="ARBA" id="ARBA00022989"/>
    </source>
</evidence>
<sequence>MFCPRLCCAAGAARQWLLLPPAKIPSPVRLNRGSVAVAAYTQFRSVSVGRKCVRSPACRYRSGSRAANSKQPATKEGASSSSNNQETMGKTGYTCIRRTFCWLNIILWICGCAFLGAGVWLRLSYQGYATLLPHHAGLSADSLFISVGVLSFVVSFFGCCGSWFQSRCLLITYFILIVLLFLTEFLIGSIAFLFRGGLGRALANELRYGIENHYNATDRGALAAPSVSAIWDNLQQSLKCCGVTSYEDWYDIDAWKGQRWVPESCCRPQYDGRTFEIVEGSGNTSVKVDCGKSENPALWFDIGCAHALQMWFVQRLHVIGAIGIVIAFLQLFGLITSMLLFCTVKHKRESHTYKSYSPSIDPTTRTSSWED</sequence>
<dbReference type="PANTHER" id="PTHR19282">
    <property type="entry name" value="TETRASPANIN"/>
    <property type="match status" value="1"/>
</dbReference>
<dbReference type="PANTHER" id="PTHR19282:SF478">
    <property type="entry name" value="TETRASPANIN"/>
    <property type="match status" value="1"/>
</dbReference>
<evidence type="ECO:0000256" key="6">
    <source>
        <dbReference type="SAM" id="Phobius"/>
    </source>
</evidence>
<proteinExistence type="predicted"/>
<dbReference type="InterPro" id="IPR018499">
    <property type="entry name" value="Tetraspanin/Peripherin"/>
</dbReference>
<dbReference type="InterPro" id="IPR008952">
    <property type="entry name" value="Tetraspanin_EC2_sf"/>
</dbReference>
<dbReference type="FunCoup" id="A0A7R8V1V9">
    <property type="interactions" value="55"/>
</dbReference>
<dbReference type="OrthoDB" id="432835at2759"/>
<dbReference type="Proteomes" id="UP000594454">
    <property type="component" value="Chromosome 5"/>
</dbReference>
<name>A0A7R8V1V9_HERIL</name>
<gene>
    <name evidence="7" type="ORF">HERILL_LOCUS13634</name>
</gene>
<dbReference type="AlphaFoldDB" id="A0A7R8V1V9"/>
<evidence type="ECO:0008006" key="9">
    <source>
        <dbReference type="Google" id="ProtNLM"/>
    </source>
</evidence>
<dbReference type="Pfam" id="PF00335">
    <property type="entry name" value="Tetraspanin"/>
    <property type="match status" value="1"/>
</dbReference>
<reference evidence="7 8" key="1">
    <citation type="submission" date="2020-11" db="EMBL/GenBank/DDBJ databases">
        <authorList>
            <person name="Wallbank WR R."/>
            <person name="Pardo Diaz C."/>
            <person name="Kozak K."/>
            <person name="Martin S."/>
            <person name="Jiggins C."/>
            <person name="Moest M."/>
            <person name="Warren A I."/>
            <person name="Generalovic N T."/>
            <person name="Byers J.R.P. K."/>
            <person name="Montejo-Kovacevich G."/>
            <person name="Yen C E."/>
        </authorList>
    </citation>
    <scope>NUCLEOTIDE SEQUENCE [LARGE SCALE GENOMIC DNA]</scope>
</reference>
<evidence type="ECO:0000256" key="1">
    <source>
        <dbReference type="ARBA" id="ARBA00004141"/>
    </source>
</evidence>
<keyword evidence="4 6" id="KW-0472">Membrane</keyword>
<dbReference type="Gene3D" id="1.10.1450.10">
    <property type="entry name" value="Tetraspanin"/>
    <property type="match status" value="1"/>
</dbReference>